<protein>
    <recommendedName>
        <fullName evidence="3">Small CPxCG-related zinc finger protein</fullName>
    </recommendedName>
</protein>
<name>A0ABD5Y7S7_9EURY</name>
<comment type="caution">
    <text evidence="1">The sequence shown here is derived from an EMBL/GenBank/DDBJ whole genome shotgun (WGS) entry which is preliminary data.</text>
</comment>
<proteinExistence type="predicted"/>
<dbReference type="Proteomes" id="UP001596432">
    <property type="component" value="Unassembled WGS sequence"/>
</dbReference>
<reference evidence="1 2" key="1">
    <citation type="journal article" date="2019" name="Int. J. Syst. Evol. Microbiol.">
        <title>The Global Catalogue of Microorganisms (GCM) 10K type strain sequencing project: providing services to taxonomists for standard genome sequencing and annotation.</title>
        <authorList>
            <consortium name="The Broad Institute Genomics Platform"/>
            <consortium name="The Broad Institute Genome Sequencing Center for Infectious Disease"/>
            <person name="Wu L."/>
            <person name="Ma J."/>
        </authorList>
    </citation>
    <scope>NUCLEOTIDE SEQUENCE [LARGE SCALE GENOMIC DNA]</scope>
    <source>
        <strain evidence="1 2">XZYJT29</strain>
    </source>
</reference>
<accession>A0ABD5Y7S7</accession>
<dbReference type="RefSeq" id="WP_274322470.1">
    <property type="nucleotide sequence ID" value="NZ_CP118158.1"/>
</dbReference>
<dbReference type="EMBL" id="JBHTAS010000001">
    <property type="protein sequence ID" value="MFC7141385.1"/>
    <property type="molecule type" value="Genomic_DNA"/>
</dbReference>
<gene>
    <name evidence="1" type="ORF">ACFQMA_16295</name>
</gene>
<sequence>MPEECGVCGETVPFGETVHLIVNTQSDAGTFDRYVCRSCYEDELEPLVA</sequence>
<dbReference type="AlphaFoldDB" id="A0ABD5Y7S7"/>
<keyword evidence="2" id="KW-1185">Reference proteome</keyword>
<evidence type="ECO:0000313" key="2">
    <source>
        <dbReference type="Proteomes" id="UP001596432"/>
    </source>
</evidence>
<evidence type="ECO:0000313" key="1">
    <source>
        <dbReference type="EMBL" id="MFC7141385.1"/>
    </source>
</evidence>
<evidence type="ECO:0008006" key="3">
    <source>
        <dbReference type="Google" id="ProtNLM"/>
    </source>
</evidence>
<dbReference type="GeneID" id="78821698"/>
<organism evidence="1 2">
    <name type="scientific">Halosimplex aquaticum</name>
    <dbReference type="NCBI Taxonomy" id="3026162"/>
    <lineage>
        <taxon>Archaea</taxon>
        <taxon>Methanobacteriati</taxon>
        <taxon>Methanobacteriota</taxon>
        <taxon>Stenosarchaea group</taxon>
        <taxon>Halobacteria</taxon>
        <taxon>Halobacteriales</taxon>
        <taxon>Haloarculaceae</taxon>
        <taxon>Halosimplex</taxon>
    </lineage>
</organism>